<evidence type="ECO:0000313" key="2">
    <source>
        <dbReference type="Proteomes" id="UP001066276"/>
    </source>
</evidence>
<sequence length="78" mass="8431">MEASAVGGAYSWDILMAEDVASALRTYSEATLQSSAVERSQGRGTRFQVCAVYLLNMTEALRGCFVSYAGDFEGDVCF</sequence>
<name>A0AAV7MWN1_PLEWA</name>
<keyword evidence="2" id="KW-1185">Reference proteome</keyword>
<gene>
    <name evidence="1" type="ORF">NDU88_002765</name>
</gene>
<dbReference type="EMBL" id="JANPWB010000013">
    <property type="protein sequence ID" value="KAJ1105358.1"/>
    <property type="molecule type" value="Genomic_DNA"/>
</dbReference>
<accession>A0AAV7MWN1</accession>
<protein>
    <submittedName>
        <fullName evidence="1">Uncharacterized protein</fullName>
    </submittedName>
</protein>
<dbReference type="Proteomes" id="UP001066276">
    <property type="component" value="Chromosome 9"/>
</dbReference>
<comment type="caution">
    <text evidence="1">The sequence shown here is derived from an EMBL/GenBank/DDBJ whole genome shotgun (WGS) entry which is preliminary data.</text>
</comment>
<reference evidence="1" key="1">
    <citation type="journal article" date="2022" name="bioRxiv">
        <title>Sequencing and chromosome-scale assembly of the giantPleurodeles waltlgenome.</title>
        <authorList>
            <person name="Brown T."/>
            <person name="Elewa A."/>
            <person name="Iarovenko S."/>
            <person name="Subramanian E."/>
            <person name="Araus A.J."/>
            <person name="Petzold A."/>
            <person name="Susuki M."/>
            <person name="Suzuki K.-i.T."/>
            <person name="Hayashi T."/>
            <person name="Toyoda A."/>
            <person name="Oliveira C."/>
            <person name="Osipova E."/>
            <person name="Leigh N.D."/>
            <person name="Simon A."/>
            <person name="Yun M.H."/>
        </authorList>
    </citation>
    <scope>NUCLEOTIDE SEQUENCE</scope>
    <source>
        <strain evidence="1">20211129_DDA</strain>
        <tissue evidence="1">Liver</tissue>
    </source>
</reference>
<organism evidence="1 2">
    <name type="scientific">Pleurodeles waltl</name>
    <name type="common">Iberian ribbed newt</name>
    <dbReference type="NCBI Taxonomy" id="8319"/>
    <lineage>
        <taxon>Eukaryota</taxon>
        <taxon>Metazoa</taxon>
        <taxon>Chordata</taxon>
        <taxon>Craniata</taxon>
        <taxon>Vertebrata</taxon>
        <taxon>Euteleostomi</taxon>
        <taxon>Amphibia</taxon>
        <taxon>Batrachia</taxon>
        <taxon>Caudata</taxon>
        <taxon>Salamandroidea</taxon>
        <taxon>Salamandridae</taxon>
        <taxon>Pleurodelinae</taxon>
        <taxon>Pleurodeles</taxon>
    </lineage>
</organism>
<proteinExistence type="predicted"/>
<dbReference type="AlphaFoldDB" id="A0AAV7MWN1"/>
<evidence type="ECO:0000313" key="1">
    <source>
        <dbReference type="EMBL" id="KAJ1105358.1"/>
    </source>
</evidence>